<dbReference type="SUPFAM" id="SSF46689">
    <property type="entry name" value="Homeodomain-like"/>
    <property type="match status" value="1"/>
</dbReference>
<evidence type="ECO:0000256" key="3">
    <source>
        <dbReference type="ARBA" id="ARBA00023015"/>
    </source>
</evidence>
<evidence type="ECO:0000256" key="1">
    <source>
        <dbReference type="ARBA" id="ARBA00022473"/>
    </source>
</evidence>
<evidence type="ECO:0000259" key="6">
    <source>
        <dbReference type="Pfam" id="PF05225"/>
    </source>
</evidence>
<feature type="compositionally biased region" description="Polar residues" evidence="5">
    <location>
        <begin position="157"/>
        <end position="171"/>
    </location>
</feature>
<dbReference type="GO" id="GO:0003677">
    <property type="term" value="F:DNA binding"/>
    <property type="evidence" value="ECO:0007669"/>
    <property type="project" value="InterPro"/>
</dbReference>
<name>A0A8K1CMW5_PYTOL</name>
<sequence length="424" mass="48586">MPRASTVSEKIWAQAIHAVTVQKMSLRRAAQLYGVHHMSLHRRVRGRYMTNQPTRFQDGFVLTAEEEEEVLNVLREQFMHERHVSPDDVRYVVRTIASQDGRREIPTDFPLNRWILNFKRVHGLESPPSTPRSASGELYSNRHVYERDAYTAPVYYGSSNGSTPRARSVYSQEHDSTSESESEHHHRATREQDEGVVGERRCQQSSLVPPEVWEKAIDAVETQGMSLRNAAKAYDVHFAALHRRVKKRAMKRAQDPLLENYIPFEDEAGIIRVIHARADLGLLMSFDELVDLINRTAMKYIHLTPNLSRSIVQRFQARVEQAIRHLITDWPLPQIDSLCRKNSDEKVSSPVATVSFHPHFPRPSGQSTPTELNNRFQNARISSEPKAMYAYPAPDQFPRPMYHNEAMPIAVDGPSTPPSTIFHL</sequence>
<dbReference type="Gene3D" id="1.10.10.60">
    <property type="entry name" value="Homeodomain-like"/>
    <property type="match status" value="2"/>
</dbReference>
<dbReference type="InterPro" id="IPR007889">
    <property type="entry name" value="HTH_Psq"/>
</dbReference>
<evidence type="ECO:0000256" key="2">
    <source>
        <dbReference type="ARBA" id="ARBA00022553"/>
    </source>
</evidence>
<dbReference type="EMBL" id="SPLM01000036">
    <property type="protein sequence ID" value="TMW66429.1"/>
    <property type="molecule type" value="Genomic_DNA"/>
</dbReference>
<dbReference type="InterPro" id="IPR009057">
    <property type="entry name" value="Homeodomain-like_sf"/>
</dbReference>
<reference evidence="7" key="1">
    <citation type="submission" date="2019-03" db="EMBL/GenBank/DDBJ databases">
        <title>Long read genome sequence of the mycoparasitic Pythium oligandrum ATCC 38472 isolated from sugarbeet rhizosphere.</title>
        <authorList>
            <person name="Gaulin E."/>
        </authorList>
    </citation>
    <scope>NUCLEOTIDE SEQUENCE</scope>
    <source>
        <strain evidence="7">ATCC 38472_TT</strain>
    </source>
</reference>
<keyword evidence="3" id="KW-0805">Transcription regulation</keyword>
<feature type="domain" description="HTH psq-type" evidence="6">
    <location>
        <begin position="13"/>
        <end position="50"/>
    </location>
</feature>
<comment type="caution">
    <text evidence="7">The sequence shown here is derived from an EMBL/GenBank/DDBJ whole genome shotgun (WGS) entry which is preliminary data.</text>
</comment>
<dbReference type="OrthoDB" id="166044at2759"/>
<feature type="region of interest" description="Disordered" evidence="5">
    <location>
        <begin position="156"/>
        <end position="205"/>
    </location>
</feature>
<protein>
    <recommendedName>
        <fullName evidence="6">HTH psq-type domain-containing protein</fullName>
    </recommendedName>
</protein>
<keyword evidence="8" id="KW-1185">Reference proteome</keyword>
<organism evidence="7 8">
    <name type="scientific">Pythium oligandrum</name>
    <name type="common">Mycoparasitic fungus</name>
    <dbReference type="NCBI Taxonomy" id="41045"/>
    <lineage>
        <taxon>Eukaryota</taxon>
        <taxon>Sar</taxon>
        <taxon>Stramenopiles</taxon>
        <taxon>Oomycota</taxon>
        <taxon>Peronosporomycetes</taxon>
        <taxon>Pythiales</taxon>
        <taxon>Pythiaceae</taxon>
        <taxon>Pythium</taxon>
    </lineage>
</organism>
<evidence type="ECO:0000313" key="7">
    <source>
        <dbReference type="EMBL" id="TMW66429.1"/>
    </source>
</evidence>
<keyword evidence="1" id="KW-0217">Developmental protein</keyword>
<accession>A0A8K1CMW5</accession>
<dbReference type="InterPro" id="IPR051839">
    <property type="entry name" value="RD_transcriptional_regulator"/>
</dbReference>
<feature type="compositionally biased region" description="Basic and acidic residues" evidence="5">
    <location>
        <begin position="172"/>
        <end position="202"/>
    </location>
</feature>
<evidence type="ECO:0000256" key="4">
    <source>
        <dbReference type="ARBA" id="ARBA00023163"/>
    </source>
</evidence>
<evidence type="ECO:0000256" key="5">
    <source>
        <dbReference type="SAM" id="MobiDB-lite"/>
    </source>
</evidence>
<dbReference type="PANTHER" id="PTHR33215:SF13">
    <property type="entry name" value="PROTEIN DISTAL ANTENNA"/>
    <property type="match status" value="1"/>
</dbReference>
<keyword evidence="4" id="KW-0804">Transcription</keyword>
<dbReference type="AlphaFoldDB" id="A0A8K1CMW5"/>
<gene>
    <name evidence="7" type="ORF">Poli38472_004194</name>
</gene>
<feature type="domain" description="HTH psq-type" evidence="6">
    <location>
        <begin position="214"/>
        <end position="250"/>
    </location>
</feature>
<dbReference type="Pfam" id="PF05225">
    <property type="entry name" value="HTH_psq"/>
    <property type="match status" value="2"/>
</dbReference>
<evidence type="ECO:0000313" key="8">
    <source>
        <dbReference type="Proteomes" id="UP000794436"/>
    </source>
</evidence>
<proteinExistence type="predicted"/>
<dbReference type="Proteomes" id="UP000794436">
    <property type="component" value="Unassembled WGS sequence"/>
</dbReference>
<dbReference type="PANTHER" id="PTHR33215">
    <property type="entry name" value="PROTEIN DISTAL ANTENNA"/>
    <property type="match status" value="1"/>
</dbReference>
<keyword evidence="2" id="KW-0597">Phosphoprotein</keyword>